<reference evidence="1" key="1">
    <citation type="submission" date="2021-07" db="EMBL/GenBank/DDBJ databases">
        <authorList>
            <person name="Durling M."/>
        </authorList>
    </citation>
    <scope>NUCLEOTIDE SEQUENCE</scope>
</reference>
<protein>
    <submittedName>
        <fullName evidence="1">Uncharacterized protein</fullName>
    </submittedName>
</protein>
<dbReference type="Proteomes" id="UP000701801">
    <property type="component" value="Unassembled WGS sequence"/>
</dbReference>
<dbReference type="AlphaFoldDB" id="A0A9N9Q659"/>
<dbReference type="EMBL" id="CAJVRM010000184">
    <property type="protein sequence ID" value="CAG8976604.1"/>
    <property type="molecule type" value="Genomic_DNA"/>
</dbReference>
<comment type="caution">
    <text evidence="1">The sequence shown here is derived from an EMBL/GenBank/DDBJ whole genome shotgun (WGS) entry which is preliminary data.</text>
</comment>
<dbReference type="OrthoDB" id="3561275at2759"/>
<evidence type="ECO:0000313" key="2">
    <source>
        <dbReference type="Proteomes" id="UP000701801"/>
    </source>
</evidence>
<organism evidence="1 2">
    <name type="scientific">Hymenoscyphus albidus</name>
    <dbReference type="NCBI Taxonomy" id="595503"/>
    <lineage>
        <taxon>Eukaryota</taxon>
        <taxon>Fungi</taxon>
        <taxon>Dikarya</taxon>
        <taxon>Ascomycota</taxon>
        <taxon>Pezizomycotina</taxon>
        <taxon>Leotiomycetes</taxon>
        <taxon>Helotiales</taxon>
        <taxon>Helotiaceae</taxon>
        <taxon>Hymenoscyphus</taxon>
    </lineage>
</organism>
<gene>
    <name evidence="1" type="ORF">HYALB_00002118</name>
</gene>
<name>A0A9N9Q659_9HELO</name>
<proteinExistence type="predicted"/>
<accession>A0A9N9Q659</accession>
<sequence length="287" mass="32989">MSASSKCRAFSSKSEATQISRTNTTLYKLPPEIRTQIFEYCLVNHRAKITKLEHLPALVRVLVHDEKLCVEALDLMRPSTEFQLDAENHWQFRGFAKTILTHIRNVVVDLRYAGWIFAYHKDRYLGLTAIRLSSTLNTLPSLRKGVLNCGLITGERFHGRYMAADFKEAYSAWLAGFKKARCVGIRFCFLPKEANIYHADPYAMGMYIASVRLRGTVSTKIVTCHELDEPCRRYGDNRKRSDSLNLNDTDYLRRFLDRYRGNPDVPETLVWLSDATSQQLGTPGIRR</sequence>
<evidence type="ECO:0000313" key="1">
    <source>
        <dbReference type="EMBL" id="CAG8976604.1"/>
    </source>
</evidence>
<keyword evidence="2" id="KW-1185">Reference proteome</keyword>